<dbReference type="PANTHER" id="PTHR30292">
    <property type="entry name" value="UNCHARACTERIZED PROTEIN YBGL-RELATED"/>
    <property type="match status" value="1"/>
</dbReference>
<proteinExistence type="predicted"/>
<dbReference type="NCBIfam" id="NF003814">
    <property type="entry name" value="PRK05406.1-3"/>
    <property type="match status" value="1"/>
</dbReference>
<dbReference type="Pfam" id="PF03746">
    <property type="entry name" value="LamB_YcsF"/>
    <property type="match status" value="1"/>
</dbReference>
<dbReference type="InterPro" id="IPR005501">
    <property type="entry name" value="LamB/YcsF/PxpA-like"/>
</dbReference>
<dbReference type="InterPro" id="IPR011330">
    <property type="entry name" value="Glyco_hydro/deAcase_b/a-brl"/>
</dbReference>
<organism evidence="1">
    <name type="scientific">freshwater metagenome</name>
    <dbReference type="NCBI Taxonomy" id="449393"/>
    <lineage>
        <taxon>unclassified sequences</taxon>
        <taxon>metagenomes</taxon>
        <taxon>ecological metagenomes</taxon>
    </lineage>
</organism>
<name>A0A6J5ZGB6_9ZZZZ</name>
<protein>
    <submittedName>
        <fullName evidence="1">Unannotated protein</fullName>
    </submittedName>
</protein>
<dbReference type="NCBIfam" id="NF003816">
    <property type="entry name" value="PRK05406.1-5"/>
    <property type="match status" value="1"/>
</dbReference>
<dbReference type="EMBL" id="CAESAO010000028">
    <property type="protein sequence ID" value="CAB4339987.1"/>
    <property type="molecule type" value="Genomic_DNA"/>
</dbReference>
<dbReference type="GO" id="GO:0005975">
    <property type="term" value="P:carbohydrate metabolic process"/>
    <property type="evidence" value="ECO:0007669"/>
    <property type="project" value="InterPro"/>
</dbReference>
<dbReference type="Gene3D" id="3.20.20.370">
    <property type="entry name" value="Glycoside hydrolase/deacetylase"/>
    <property type="match status" value="1"/>
</dbReference>
<dbReference type="SUPFAM" id="SSF88713">
    <property type="entry name" value="Glycoside hydrolase/deacetylase"/>
    <property type="match status" value="1"/>
</dbReference>
<gene>
    <name evidence="1" type="ORF">UFOPK3522_00501</name>
</gene>
<sequence>MDLNADMAEGNGPEGWAADAALLDVVTSANIACGGHAGDPETMRRACEAALGRGVRIGAHPGYADRENFGRIELALPVGEIASQVEEQLALLRQIAAEEGGSVTHVKPHGALYHRAASDPELAEALAERIASVDPALALLAPADSELLSAARRLELPTAAEGFADRAYGDDGLLVPRELPGSLLGPEQAIRQALSLAIDGTVTTADGSTIEIAADSVCVHGDSPGAVELTRDLRAALAGSGVEVKAFA</sequence>
<dbReference type="PANTHER" id="PTHR30292:SF0">
    <property type="entry name" value="5-OXOPROLINASE SUBUNIT A"/>
    <property type="match status" value="1"/>
</dbReference>
<dbReference type="CDD" id="cd10787">
    <property type="entry name" value="LamB_YcsF_like"/>
    <property type="match status" value="1"/>
</dbReference>
<dbReference type="AlphaFoldDB" id="A0A6J5ZGB6"/>
<evidence type="ECO:0000313" key="1">
    <source>
        <dbReference type="EMBL" id="CAB4339987.1"/>
    </source>
</evidence>
<accession>A0A6J5ZGB6</accession>
<reference evidence="1" key="1">
    <citation type="submission" date="2020-05" db="EMBL/GenBank/DDBJ databases">
        <authorList>
            <person name="Chiriac C."/>
            <person name="Salcher M."/>
            <person name="Ghai R."/>
            <person name="Kavagutti S V."/>
        </authorList>
    </citation>
    <scope>NUCLEOTIDE SEQUENCE</scope>
</reference>